<reference evidence="8 9" key="1">
    <citation type="journal article" date="2023" name="Sci. Data">
        <title>Genome assembly of the Korean intertidal mud-creeper Batillaria attramentaria.</title>
        <authorList>
            <person name="Patra A.K."/>
            <person name="Ho P.T."/>
            <person name="Jun S."/>
            <person name="Lee S.J."/>
            <person name="Kim Y."/>
            <person name="Won Y.J."/>
        </authorList>
    </citation>
    <scope>NUCLEOTIDE SEQUENCE [LARGE SCALE GENOMIC DNA]</scope>
    <source>
        <strain evidence="8">Wonlab-2016</strain>
    </source>
</reference>
<dbReference type="PANTHER" id="PTHR48069">
    <property type="entry name" value="DIHYDROFOLATE REDUCTASE"/>
    <property type="match status" value="1"/>
</dbReference>
<organism evidence="8 9">
    <name type="scientific">Batillaria attramentaria</name>
    <dbReference type="NCBI Taxonomy" id="370345"/>
    <lineage>
        <taxon>Eukaryota</taxon>
        <taxon>Metazoa</taxon>
        <taxon>Spiralia</taxon>
        <taxon>Lophotrochozoa</taxon>
        <taxon>Mollusca</taxon>
        <taxon>Gastropoda</taxon>
        <taxon>Caenogastropoda</taxon>
        <taxon>Sorbeoconcha</taxon>
        <taxon>Cerithioidea</taxon>
        <taxon>Batillariidae</taxon>
        <taxon>Batillaria</taxon>
    </lineage>
</organism>
<dbReference type="GO" id="GO:0004146">
    <property type="term" value="F:dihydrofolate reductase activity"/>
    <property type="evidence" value="ECO:0007669"/>
    <property type="project" value="UniProtKB-EC"/>
</dbReference>
<evidence type="ECO:0000313" key="9">
    <source>
        <dbReference type="Proteomes" id="UP001519460"/>
    </source>
</evidence>
<dbReference type="CDD" id="cd00209">
    <property type="entry name" value="DHFR"/>
    <property type="match status" value="1"/>
</dbReference>
<dbReference type="PANTHER" id="PTHR48069:SF3">
    <property type="entry name" value="DIHYDROFOLATE REDUCTASE"/>
    <property type="match status" value="1"/>
</dbReference>
<evidence type="ECO:0000256" key="2">
    <source>
        <dbReference type="ARBA" id="ARBA00012856"/>
    </source>
</evidence>
<dbReference type="SUPFAM" id="SSF53597">
    <property type="entry name" value="Dihydrofolate reductase-like"/>
    <property type="match status" value="1"/>
</dbReference>
<dbReference type="InterPro" id="IPR001796">
    <property type="entry name" value="DHFR_dom"/>
</dbReference>
<keyword evidence="4" id="KW-0521">NADP</keyword>
<dbReference type="EMBL" id="JACVVK020000376">
    <property type="protein sequence ID" value="KAK7476434.1"/>
    <property type="molecule type" value="Genomic_DNA"/>
</dbReference>
<dbReference type="GO" id="GO:0006730">
    <property type="term" value="P:one-carbon metabolic process"/>
    <property type="evidence" value="ECO:0007669"/>
    <property type="project" value="UniProtKB-KW"/>
</dbReference>
<gene>
    <name evidence="8" type="ORF">BaRGS_00032359</name>
</gene>
<keyword evidence="5" id="KW-0560">Oxidoreductase</keyword>
<sequence>MADVELEIVVAFLDKDRGFAYDNKFPWPYLKGDHEFYLNLTTSRKDPSKKNAYIMGRVSWEAWIDEEKCNPHLYTVVTSTTLKSEGVPYLQKVLPDLDAAIDYVTKPPVSDQIEKVFIMGGGRNYEICIDDPRLKRIWVTRIFGDFKANVFFPKFDHKFKRVSCPTLDESMQEDNGVKYQFELWERFTN</sequence>
<keyword evidence="3" id="KW-0554">One-carbon metabolism</keyword>
<evidence type="ECO:0000256" key="6">
    <source>
        <dbReference type="ARBA" id="ARBA00048873"/>
    </source>
</evidence>
<dbReference type="PROSITE" id="PS51330">
    <property type="entry name" value="DHFR_2"/>
    <property type="match status" value="1"/>
</dbReference>
<proteinExistence type="predicted"/>
<dbReference type="InterPro" id="IPR024072">
    <property type="entry name" value="DHFR-like_dom_sf"/>
</dbReference>
<dbReference type="EC" id="1.5.1.3" evidence="2"/>
<evidence type="ECO:0000256" key="4">
    <source>
        <dbReference type="ARBA" id="ARBA00022857"/>
    </source>
</evidence>
<name>A0ABD0JN28_9CAEN</name>
<evidence type="ECO:0000256" key="3">
    <source>
        <dbReference type="ARBA" id="ARBA00022563"/>
    </source>
</evidence>
<dbReference type="InterPro" id="IPR012259">
    <property type="entry name" value="DHFR"/>
</dbReference>
<dbReference type="Proteomes" id="UP001519460">
    <property type="component" value="Unassembled WGS sequence"/>
</dbReference>
<evidence type="ECO:0000256" key="5">
    <source>
        <dbReference type="ARBA" id="ARBA00023002"/>
    </source>
</evidence>
<dbReference type="Gene3D" id="3.40.430.10">
    <property type="entry name" value="Dihydrofolate Reductase, subunit A"/>
    <property type="match status" value="1"/>
</dbReference>
<protein>
    <recommendedName>
        <fullName evidence="2">dihydrofolate reductase</fullName>
        <ecNumber evidence="2">1.5.1.3</ecNumber>
    </recommendedName>
</protein>
<dbReference type="AlphaFoldDB" id="A0ABD0JN28"/>
<feature type="domain" description="DHFR" evidence="7">
    <location>
        <begin position="5"/>
        <end position="186"/>
    </location>
</feature>
<comment type="catalytic activity">
    <reaction evidence="6">
        <text>(6S)-5,6,7,8-tetrahydrofolate + NADP(+) = 7,8-dihydrofolate + NADPH + H(+)</text>
        <dbReference type="Rhea" id="RHEA:15009"/>
        <dbReference type="ChEBI" id="CHEBI:15378"/>
        <dbReference type="ChEBI" id="CHEBI:57451"/>
        <dbReference type="ChEBI" id="CHEBI:57453"/>
        <dbReference type="ChEBI" id="CHEBI:57783"/>
        <dbReference type="ChEBI" id="CHEBI:58349"/>
        <dbReference type="EC" id="1.5.1.3"/>
    </reaction>
</comment>
<comment type="pathway">
    <text evidence="1">Cofactor biosynthesis; tetrahydrofolate biosynthesis; 5,6,7,8-tetrahydrofolate from 7,8-dihydrofolate: step 1/1.</text>
</comment>
<evidence type="ECO:0000259" key="7">
    <source>
        <dbReference type="PROSITE" id="PS51330"/>
    </source>
</evidence>
<evidence type="ECO:0000256" key="1">
    <source>
        <dbReference type="ARBA" id="ARBA00004903"/>
    </source>
</evidence>
<accession>A0ABD0JN28</accession>
<dbReference type="Pfam" id="PF00186">
    <property type="entry name" value="DHFR_1"/>
    <property type="match status" value="1"/>
</dbReference>
<evidence type="ECO:0000313" key="8">
    <source>
        <dbReference type="EMBL" id="KAK7476434.1"/>
    </source>
</evidence>
<comment type="caution">
    <text evidence="8">The sequence shown here is derived from an EMBL/GenBank/DDBJ whole genome shotgun (WGS) entry which is preliminary data.</text>
</comment>
<keyword evidence="9" id="KW-1185">Reference proteome</keyword>